<organism evidence="2 3">
    <name type="scientific">Piscine myocarditis-like virus</name>
    <dbReference type="NCBI Taxonomy" id="1798085"/>
    <lineage>
        <taxon>Viruses</taxon>
        <taxon>Riboviria</taxon>
        <taxon>Orthornavirae</taxon>
        <taxon>Duplornaviricota</taxon>
        <taxon>Chrymotiviricetes</taxon>
        <taxon>Ghabrivirales</taxon>
        <taxon>Betatotivirineae</taxon>
        <taxon>Pistolviridae</taxon>
        <taxon>Pistolvirus</taxon>
        <taxon>Pistolvirus ni</taxon>
    </lineage>
</organism>
<evidence type="ECO:0000313" key="3">
    <source>
        <dbReference type="Proteomes" id="UP000202957"/>
    </source>
</evidence>
<name>A0A125SJD1_9VIRU</name>
<proteinExistence type="predicted"/>
<reference evidence="2 3" key="1">
    <citation type="submission" date="2015-09" db="EMBL/GenBank/DDBJ databases">
        <title>Detection and molecular characterization of a novel piscine myocarditis-like virus from baitfish in the USA.</title>
        <authorList>
            <person name="Mor S.K."/>
            <person name="Phelps N.B.D."/>
        </authorList>
    </citation>
    <scope>NUCLEOTIDE SEQUENCE [LARGE SCALE GENOMIC DNA]</scope>
    <source>
        <strain evidence="2">Golden shiner/PMCLV/USA/MN/2014</strain>
    </source>
</reference>
<dbReference type="GeneID" id="26855149"/>
<dbReference type="OrthoDB" id="29603at10239"/>
<dbReference type="EMBL" id="KT725636">
    <property type="protein sequence ID" value="AME30134.1"/>
    <property type="molecule type" value="Genomic_RNA"/>
</dbReference>
<feature type="region of interest" description="Disordered" evidence="1">
    <location>
        <begin position="792"/>
        <end position="813"/>
    </location>
</feature>
<dbReference type="RefSeq" id="YP_009229914.1">
    <property type="nucleotide sequence ID" value="NC_029302.1"/>
</dbReference>
<evidence type="ECO:0000313" key="2">
    <source>
        <dbReference type="EMBL" id="AME30134.1"/>
    </source>
</evidence>
<accession>A0A125SJD1</accession>
<protein>
    <submittedName>
        <fullName evidence="2">Structural protein</fullName>
    </submittedName>
</protein>
<sequence>MRIAGDRQTVLLGLPSGKGGISVLVGDFATNLESVARAIFTDTNMVVDATIEDRARARNHTILREGLIDSRMYMSAGRTTQVALWAAGPPVAVGVNPTWYILRPGKVEGIMLTQSSSMASLAPLFRGVELGPFASAVRADVGFYSMNVVLGALRAAGFNAENGRVSFVEPLLRVQCKILDGQDRGESPYSIVGGLTSQLVNPVTQRVWGNFFPGGPNQAAWVAADTVSRVVNIEDFMREAQGENRFAAGWGPGFWNKMGATGVAVVPIKTSGAMLAQQNSAWTLAHMEYPRKVRQVDTNVISINAALAAVGAEREYTNTSCTHVPGPYGKVLFVIVDQTTDRAVQVAVEGAVGVLLTTPALHYVIGGIDMGIGLMVTREVGLAIDQAALENIMAMERWVEFYGNEEDWQSATTIVGCAYVTFGVEMRRHTNRVEGGYYWQVGANPPFPLGGLANWTRLDNLTAAQQAAIYADIQNTVEAPWGGFRVRNPVPTAAPNAMYTRFEPVLAVGTVAMLWRPEHPMLAPLPDRPSALADICYQRGRMCAAQEDIVVGQLGFPEDMIRAPVGVGNVGLAQRLIRKMCNVNNQILEAKHASTVHVVLNGYWSIGAGVTYRAIYAQSGPGTMRKRIPWAEMRSLGFDADLVKNDLYGIGSGDFVAVNATIGALGGIWDVVRYPLPVPSKEARAAMNTTNCMGGWTRAVTRVDNLGTIREGGLEPEPLGIVMKTPTASRATYLRWSLFATPAIQSDTREYPFGGYSRSGTETNHHVLTALSGGRIVVLKDAEAEQNPVFLNRTSGQPTTNTPQVDSQGSTTEAFLDI</sequence>
<dbReference type="Proteomes" id="UP000202957">
    <property type="component" value="Segment"/>
</dbReference>
<dbReference type="KEGG" id="vg:26855149"/>
<evidence type="ECO:0000256" key="1">
    <source>
        <dbReference type="SAM" id="MobiDB-lite"/>
    </source>
</evidence>
<keyword evidence="3" id="KW-1185">Reference proteome</keyword>